<dbReference type="Pfam" id="PF13180">
    <property type="entry name" value="PDZ_2"/>
    <property type="match status" value="1"/>
</dbReference>
<evidence type="ECO:0000259" key="4">
    <source>
        <dbReference type="PROSITE" id="PS50106"/>
    </source>
</evidence>
<dbReference type="PROSITE" id="PS50106">
    <property type="entry name" value="PDZ"/>
    <property type="match status" value="1"/>
</dbReference>
<proteinExistence type="inferred from homology"/>
<evidence type="ECO:0000256" key="3">
    <source>
        <dbReference type="ARBA" id="ARBA00022801"/>
    </source>
</evidence>
<dbReference type="InterPro" id="IPR051201">
    <property type="entry name" value="Chloro_Bact_Ser_Proteases"/>
</dbReference>
<dbReference type="Gene3D" id="2.40.10.10">
    <property type="entry name" value="Trypsin-like serine proteases"/>
    <property type="match status" value="2"/>
</dbReference>
<sequence length="358" mass="38528">MSEESDIVTTVEKASPAVVSIIVTKDLPILERYYSDPFGDGDFFQRFFGDNFGDFFSFGQPQYRQKGTEKREVGGGTGFLVSADGYIITNKHVVSDENAEYTVLLNDESKHNAQVLARDPVNDLAFLKIEGENFSYLEFGDSANLKVGQSVIAIGNALGEFRNTVSVGVISGLSRSIMAGGAGRGAEEISGAIQTDASINPGNSGGPLLNIAGQVIGINTAMAAGAENIGFAIPSNDIKKVYDNVKKNGRIVRPWLGVRYVMIDEEIKKANNLTFDYGALVVRGENRTDLAVIPGSPADKAGLTENDIILEINGQKLDSEHPLTKQIAGFGPGEEISAKVFQKGKEKTIKIILEEMPK</sequence>
<dbReference type="Pfam" id="PF13365">
    <property type="entry name" value="Trypsin_2"/>
    <property type="match status" value="1"/>
</dbReference>
<dbReference type="InterPro" id="IPR043504">
    <property type="entry name" value="Peptidase_S1_PA_chymotrypsin"/>
</dbReference>
<dbReference type="SUPFAM" id="SSF50156">
    <property type="entry name" value="PDZ domain-like"/>
    <property type="match status" value="1"/>
</dbReference>
<evidence type="ECO:0000313" key="5">
    <source>
        <dbReference type="EMBL" id="PIP34079.1"/>
    </source>
</evidence>
<evidence type="ECO:0000256" key="1">
    <source>
        <dbReference type="ARBA" id="ARBA00010541"/>
    </source>
</evidence>
<dbReference type="Proteomes" id="UP000230729">
    <property type="component" value="Unassembled WGS sequence"/>
</dbReference>
<dbReference type="InterPro" id="IPR001478">
    <property type="entry name" value="PDZ"/>
</dbReference>
<evidence type="ECO:0000256" key="2">
    <source>
        <dbReference type="ARBA" id="ARBA00022670"/>
    </source>
</evidence>
<dbReference type="SUPFAM" id="SSF50494">
    <property type="entry name" value="Trypsin-like serine proteases"/>
    <property type="match status" value="1"/>
</dbReference>
<comment type="similarity">
    <text evidence="1">Belongs to the peptidase S1C family.</text>
</comment>
<dbReference type="InterPro" id="IPR001940">
    <property type="entry name" value="Peptidase_S1C"/>
</dbReference>
<protein>
    <recommendedName>
        <fullName evidence="4">PDZ domain-containing protein</fullName>
    </recommendedName>
</protein>
<dbReference type="Gene3D" id="2.30.42.10">
    <property type="match status" value="1"/>
</dbReference>
<organism evidence="5 6">
    <name type="scientific">Candidatus Falkowbacteria bacterium CG23_combo_of_CG06-09_8_20_14_all_49_15</name>
    <dbReference type="NCBI Taxonomy" id="1974572"/>
    <lineage>
        <taxon>Bacteria</taxon>
        <taxon>Candidatus Falkowiibacteriota</taxon>
    </lineage>
</organism>
<dbReference type="EMBL" id="PCSD01000020">
    <property type="protein sequence ID" value="PIP34079.1"/>
    <property type="molecule type" value="Genomic_DNA"/>
</dbReference>
<accession>A0A2G9ZLM8</accession>
<dbReference type="AlphaFoldDB" id="A0A2G9ZLM8"/>
<comment type="caution">
    <text evidence="5">The sequence shown here is derived from an EMBL/GenBank/DDBJ whole genome shotgun (WGS) entry which is preliminary data.</text>
</comment>
<keyword evidence="2" id="KW-0645">Protease</keyword>
<dbReference type="PRINTS" id="PR00834">
    <property type="entry name" value="PROTEASES2C"/>
</dbReference>
<gene>
    <name evidence="5" type="ORF">COX22_00935</name>
</gene>
<dbReference type="PANTHER" id="PTHR43343:SF3">
    <property type="entry name" value="PROTEASE DO-LIKE 8, CHLOROPLASTIC"/>
    <property type="match status" value="1"/>
</dbReference>
<dbReference type="GO" id="GO:0004252">
    <property type="term" value="F:serine-type endopeptidase activity"/>
    <property type="evidence" value="ECO:0007669"/>
    <property type="project" value="InterPro"/>
</dbReference>
<dbReference type="InterPro" id="IPR036034">
    <property type="entry name" value="PDZ_sf"/>
</dbReference>
<dbReference type="GO" id="GO:0006508">
    <property type="term" value="P:proteolysis"/>
    <property type="evidence" value="ECO:0007669"/>
    <property type="project" value="UniProtKB-KW"/>
</dbReference>
<evidence type="ECO:0000313" key="6">
    <source>
        <dbReference type="Proteomes" id="UP000230729"/>
    </source>
</evidence>
<feature type="domain" description="PDZ" evidence="4">
    <location>
        <begin position="260"/>
        <end position="319"/>
    </location>
</feature>
<reference evidence="5 6" key="1">
    <citation type="submission" date="2017-09" db="EMBL/GenBank/DDBJ databases">
        <title>Depth-based differentiation of microbial function through sediment-hosted aquifers and enrichment of novel symbionts in the deep terrestrial subsurface.</title>
        <authorList>
            <person name="Probst A.J."/>
            <person name="Ladd B."/>
            <person name="Jarett J.K."/>
            <person name="Geller-Mcgrath D.E."/>
            <person name="Sieber C.M."/>
            <person name="Emerson J.B."/>
            <person name="Anantharaman K."/>
            <person name="Thomas B.C."/>
            <person name="Malmstrom R."/>
            <person name="Stieglmeier M."/>
            <person name="Klingl A."/>
            <person name="Woyke T."/>
            <person name="Ryan C.M."/>
            <person name="Banfield J.F."/>
        </authorList>
    </citation>
    <scope>NUCLEOTIDE SEQUENCE [LARGE SCALE GENOMIC DNA]</scope>
    <source>
        <strain evidence="5">CG23_combo_of_CG06-09_8_20_14_all_49_15</strain>
    </source>
</reference>
<name>A0A2G9ZLM8_9BACT</name>
<keyword evidence="3" id="KW-0378">Hydrolase</keyword>
<dbReference type="InterPro" id="IPR009003">
    <property type="entry name" value="Peptidase_S1_PA"/>
</dbReference>
<dbReference type="PANTHER" id="PTHR43343">
    <property type="entry name" value="PEPTIDASE S12"/>
    <property type="match status" value="1"/>
</dbReference>